<organism evidence="3">
    <name type="scientific">Achlya hypogyna</name>
    <name type="common">Oomycete</name>
    <name type="synonym">Protoachlya hypogyna</name>
    <dbReference type="NCBI Taxonomy" id="1202772"/>
    <lineage>
        <taxon>Eukaryota</taxon>
        <taxon>Sar</taxon>
        <taxon>Stramenopiles</taxon>
        <taxon>Oomycota</taxon>
        <taxon>Saprolegniomycetes</taxon>
        <taxon>Saprolegniales</taxon>
        <taxon>Achlyaceae</taxon>
        <taxon>Achlya</taxon>
    </lineage>
</organism>
<sequence length="215" mass="24115">MLRGFGFHVLGHVLLFIVLHVWMNSVDGSAALGPSGQKPLLALPWVERFTDLFASCGELGVTAADLVFDTLMTMPWCFAAHAWAFNPARLEEYYERYHSFDDQVITKFLQGLHYSTQTIQGGDFDLPDALFYSVEDVWRISGSSMPEDGNPIGNVELPPWAMCDADLFLRLHRAARAKRDSEALAANNVFFNLTYNSLVNLNAIEHSLLRTATEQ</sequence>
<evidence type="ECO:0000256" key="1">
    <source>
        <dbReference type="SAM" id="SignalP"/>
    </source>
</evidence>
<dbReference type="InterPro" id="IPR000409">
    <property type="entry name" value="BEACH_dom"/>
</dbReference>
<proteinExistence type="predicted"/>
<name>A0A0A7CP07_ACHHY</name>
<feature type="chain" id="PRO_5002027480" evidence="1">
    <location>
        <begin position="29"/>
        <end position="215"/>
    </location>
</feature>
<accession>A0A0A7CP07</accession>
<feature type="signal peptide" evidence="1">
    <location>
        <begin position="1"/>
        <end position="28"/>
    </location>
</feature>
<dbReference type="PANTHER" id="PTHR13743">
    <property type="entry name" value="BEIGE/BEACH-RELATED"/>
    <property type="match status" value="1"/>
</dbReference>
<keyword evidence="1" id="KW-0732">Signal</keyword>
<feature type="domain" description="BEACH" evidence="2">
    <location>
        <begin position="62"/>
        <end position="215"/>
    </location>
</feature>
<evidence type="ECO:0000259" key="2">
    <source>
        <dbReference type="SMART" id="SM01026"/>
    </source>
</evidence>
<dbReference type="InterPro" id="IPR050865">
    <property type="entry name" value="BEACH_Domain"/>
</dbReference>
<reference evidence="3" key="1">
    <citation type="journal article" date="2014" name="Genome Biol. Evol.">
        <title>The secreted proteins of Achlya hypogyna and Thraustotheca clavata identify the ancestral oomycete secretome and reveal gene acquisitions by horizontal gene transfer.</title>
        <authorList>
            <person name="Misner I."/>
            <person name="Blouin N."/>
            <person name="Leonard G."/>
            <person name="Richards T.A."/>
            <person name="Lane C.E."/>
        </authorList>
    </citation>
    <scope>NUCLEOTIDE SEQUENCE</scope>
    <source>
        <strain evidence="3">ATCC 48635</strain>
    </source>
</reference>
<dbReference type="SMART" id="SM01026">
    <property type="entry name" value="Beach"/>
    <property type="match status" value="1"/>
</dbReference>
<evidence type="ECO:0000313" key="3">
    <source>
        <dbReference type="EMBL" id="AIG56301.1"/>
    </source>
</evidence>
<dbReference type="InterPro" id="IPR036372">
    <property type="entry name" value="BEACH_dom_sf"/>
</dbReference>
<dbReference type="SUPFAM" id="SSF81837">
    <property type="entry name" value="BEACH domain"/>
    <property type="match status" value="1"/>
</dbReference>
<protein>
    <submittedName>
        <fullName evidence="3">Secreted protein</fullName>
    </submittedName>
</protein>
<dbReference type="EMBL" id="KM038840">
    <property type="protein sequence ID" value="AIG56301.1"/>
    <property type="molecule type" value="Genomic_DNA"/>
</dbReference>
<dbReference type="PANTHER" id="PTHR13743:SF123">
    <property type="entry name" value="PROTEIN FAN"/>
    <property type="match status" value="1"/>
</dbReference>
<dbReference type="AlphaFoldDB" id="A0A0A7CP07"/>